<dbReference type="AlphaFoldDB" id="C0GFF2"/>
<dbReference type="InterPro" id="IPR000257">
    <property type="entry name" value="Uroporphyrinogen_deCOase"/>
</dbReference>
<accession>C0GFF2</accession>
<dbReference type="GO" id="GO:0004853">
    <property type="term" value="F:uroporphyrinogen decarboxylase activity"/>
    <property type="evidence" value="ECO:0007669"/>
    <property type="project" value="InterPro"/>
</dbReference>
<dbReference type="InterPro" id="IPR038071">
    <property type="entry name" value="UROD/MetE-like_sf"/>
</dbReference>
<dbReference type="SUPFAM" id="SSF51726">
    <property type="entry name" value="UROD/MetE-like"/>
    <property type="match status" value="1"/>
</dbReference>
<comment type="caution">
    <text evidence="2">The sequence shown here is derived from an EMBL/GenBank/DDBJ whole genome shotgun (WGS) entry which is preliminary data.</text>
</comment>
<protein>
    <submittedName>
        <fullName evidence="2">Uroporphyrinogen decarboxylase (URO-D)</fullName>
    </submittedName>
</protein>
<evidence type="ECO:0000259" key="1">
    <source>
        <dbReference type="Pfam" id="PF01208"/>
    </source>
</evidence>
<dbReference type="RefSeq" id="WP_008515809.1">
    <property type="nucleotide sequence ID" value="NZ_ACJM01000005.1"/>
</dbReference>
<dbReference type="Proteomes" id="UP000006443">
    <property type="component" value="Unassembled WGS sequence"/>
</dbReference>
<dbReference type="Pfam" id="PF01208">
    <property type="entry name" value="URO-D"/>
    <property type="match status" value="1"/>
</dbReference>
<dbReference type="eggNOG" id="COG0407">
    <property type="taxonomic scope" value="Bacteria"/>
</dbReference>
<dbReference type="CDD" id="cd03465">
    <property type="entry name" value="URO-D_like"/>
    <property type="match status" value="1"/>
</dbReference>
<keyword evidence="3" id="KW-1185">Reference proteome</keyword>
<proteinExistence type="predicted"/>
<dbReference type="STRING" id="555088.DealDRAFT_1211"/>
<gene>
    <name evidence="2" type="ORF">DealDRAFT_1211</name>
</gene>
<dbReference type="EMBL" id="ACJM01000005">
    <property type="protein sequence ID" value="EEG77912.1"/>
    <property type="molecule type" value="Genomic_DNA"/>
</dbReference>
<sequence>MLIPKMTPFQRVMTALSHQEPDRVPFFLLLTMHGAKELSISIEDYFSKAEHVVNGQLLMQRKYGHDCIYTFFYAAIEVEAWGGEIVYTEDGSPNSGRPFIRSLDAIKSLEPPRPDKVNCLVKVLEATTQLKLRVGNNLPIIGVVMSPFSLPAMQLGFDKYIELLYEQGDLFWQLMRVNSQHCVDWANAQLAAGATAICYFDPLSSSDIIPRDLYIKTGYKVAKQALSQIKGPTATHLASGRALPISNLVSQTGTAAIGISALDELSEVKEHCKDRLSILGNLNGIAMTKWTTQQAEEAVKNAICKAGKGGGFILADNHGEIPYQVSDQVLMAISESVRTWGQYPLDWVNGYEK</sequence>
<name>C0GFF2_DETAL</name>
<evidence type="ECO:0000313" key="3">
    <source>
        <dbReference type="Proteomes" id="UP000006443"/>
    </source>
</evidence>
<dbReference type="PANTHER" id="PTHR47099">
    <property type="entry name" value="METHYLCOBAMIDE:COM METHYLTRANSFERASE MTBA"/>
    <property type="match status" value="1"/>
</dbReference>
<organism evidence="2 3">
    <name type="scientific">Dethiobacter alkaliphilus AHT 1</name>
    <dbReference type="NCBI Taxonomy" id="555088"/>
    <lineage>
        <taxon>Bacteria</taxon>
        <taxon>Bacillati</taxon>
        <taxon>Bacillota</taxon>
        <taxon>Dethiobacteria</taxon>
        <taxon>Dethiobacterales</taxon>
        <taxon>Dethiobacteraceae</taxon>
        <taxon>Dethiobacter</taxon>
    </lineage>
</organism>
<dbReference type="Gene3D" id="3.20.20.210">
    <property type="match status" value="1"/>
</dbReference>
<evidence type="ECO:0000313" key="2">
    <source>
        <dbReference type="EMBL" id="EEG77912.1"/>
    </source>
</evidence>
<dbReference type="PANTHER" id="PTHR47099:SF1">
    <property type="entry name" value="METHYLCOBAMIDE:COM METHYLTRANSFERASE MTBA"/>
    <property type="match status" value="1"/>
</dbReference>
<dbReference type="GO" id="GO:0006779">
    <property type="term" value="P:porphyrin-containing compound biosynthetic process"/>
    <property type="evidence" value="ECO:0007669"/>
    <property type="project" value="InterPro"/>
</dbReference>
<dbReference type="InterPro" id="IPR052024">
    <property type="entry name" value="Methanogen_methyltrans"/>
</dbReference>
<reference evidence="2 3" key="1">
    <citation type="submission" date="2009-02" db="EMBL/GenBank/DDBJ databases">
        <title>Sequencing of the draft genome and assembly of Dethiobacter alkaliphilus AHT 1.</title>
        <authorList>
            <consortium name="US DOE Joint Genome Institute (JGI-PGF)"/>
            <person name="Lucas S."/>
            <person name="Copeland A."/>
            <person name="Lapidus A."/>
            <person name="Glavina del Rio T."/>
            <person name="Dalin E."/>
            <person name="Tice H."/>
            <person name="Bruce D."/>
            <person name="Goodwin L."/>
            <person name="Pitluck S."/>
            <person name="Larimer F."/>
            <person name="Land M.L."/>
            <person name="Hauser L."/>
            <person name="Muyzer G."/>
        </authorList>
    </citation>
    <scope>NUCLEOTIDE SEQUENCE [LARGE SCALE GENOMIC DNA]</scope>
    <source>
        <strain evidence="2 3">AHT 1</strain>
    </source>
</reference>
<feature type="domain" description="Uroporphyrinogen decarboxylase (URO-D)" evidence="1">
    <location>
        <begin position="8"/>
        <end position="340"/>
    </location>
</feature>